<proteinExistence type="predicted"/>
<accession>A0ABN2KRT2</accession>
<dbReference type="RefSeq" id="WP_344066642.1">
    <property type="nucleotide sequence ID" value="NZ_BAAAPN010000055.1"/>
</dbReference>
<protein>
    <submittedName>
        <fullName evidence="1">Uncharacterized protein</fullName>
    </submittedName>
</protein>
<dbReference type="EMBL" id="BAAAPN010000055">
    <property type="protein sequence ID" value="GAA1764314.1"/>
    <property type="molecule type" value="Genomic_DNA"/>
</dbReference>
<evidence type="ECO:0000313" key="1">
    <source>
        <dbReference type="EMBL" id="GAA1764314.1"/>
    </source>
</evidence>
<keyword evidence="2" id="KW-1185">Reference proteome</keyword>
<gene>
    <name evidence="1" type="ORF">GCM10009810_24190</name>
</gene>
<dbReference type="Proteomes" id="UP001501475">
    <property type="component" value="Unassembled WGS sequence"/>
</dbReference>
<name>A0ABN2KRT2_9MICO</name>
<organism evidence="1 2">
    <name type="scientific">Nostocoides vanveenii</name>
    <dbReference type="NCBI Taxonomy" id="330835"/>
    <lineage>
        <taxon>Bacteria</taxon>
        <taxon>Bacillati</taxon>
        <taxon>Actinomycetota</taxon>
        <taxon>Actinomycetes</taxon>
        <taxon>Micrococcales</taxon>
        <taxon>Intrasporangiaceae</taxon>
        <taxon>Nostocoides</taxon>
    </lineage>
</organism>
<sequence>MVHRARVRLAGSLVGFGALVGSAAGIPLILGNGASHTAPSAGTTCAIPVTLATPPSGSPTDQAYARDPAAVAVATRQPVAYLPTWCTEGVAAAFDYLDPQWRGDPPEVVGYPRRTSGAVEIFAMTPTAEGHAGFVTLTLHLSGDPLAWNDGVNSRFVMLRKVAGVPGDYAITLNTGP</sequence>
<comment type="caution">
    <text evidence="1">The sequence shown here is derived from an EMBL/GenBank/DDBJ whole genome shotgun (WGS) entry which is preliminary data.</text>
</comment>
<reference evidence="1 2" key="1">
    <citation type="journal article" date="2019" name="Int. J. Syst. Evol. Microbiol.">
        <title>The Global Catalogue of Microorganisms (GCM) 10K type strain sequencing project: providing services to taxonomists for standard genome sequencing and annotation.</title>
        <authorList>
            <consortium name="The Broad Institute Genomics Platform"/>
            <consortium name="The Broad Institute Genome Sequencing Center for Infectious Disease"/>
            <person name="Wu L."/>
            <person name="Ma J."/>
        </authorList>
    </citation>
    <scope>NUCLEOTIDE SEQUENCE [LARGE SCALE GENOMIC DNA]</scope>
    <source>
        <strain evidence="1 2">JCM 15591</strain>
    </source>
</reference>
<evidence type="ECO:0000313" key="2">
    <source>
        <dbReference type="Proteomes" id="UP001501475"/>
    </source>
</evidence>